<protein>
    <recommendedName>
        <fullName evidence="2">NID domain-containing protein</fullName>
    </recommendedName>
</protein>
<gene>
    <name evidence="3" type="primary">nmi</name>
</gene>
<accession>A0A8C5AIN6</accession>
<reference evidence="3" key="1">
    <citation type="submission" date="2025-08" db="UniProtKB">
        <authorList>
            <consortium name="Ensembl"/>
        </authorList>
    </citation>
    <scope>IDENTIFICATION</scope>
</reference>
<proteinExistence type="predicted"/>
<dbReference type="OMA" id="PHCRVSK"/>
<dbReference type="InterPro" id="IPR009909">
    <property type="entry name" value="Nmi/IFP35_dom"/>
</dbReference>
<name>A0A8C5AIN6_GADMO</name>
<dbReference type="PANTHER" id="PTHR15225">
    <property type="entry name" value="INTERFERON-INDUCED PROTEIN 35/NMI N-MYC/STAT INTERACTING PROTEIN"/>
    <property type="match status" value="1"/>
</dbReference>
<evidence type="ECO:0000259" key="2">
    <source>
        <dbReference type="Pfam" id="PF07292"/>
    </source>
</evidence>
<dbReference type="Proteomes" id="UP000694546">
    <property type="component" value="Chromosome 20"/>
</dbReference>
<feature type="coiled-coil region" evidence="1">
    <location>
        <begin position="82"/>
        <end position="109"/>
    </location>
</feature>
<feature type="domain" description="NID" evidence="2">
    <location>
        <begin position="204"/>
        <end position="291"/>
    </location>
</feature>
<feature type="domain" description="NID" evidence="2">
    <location>
        <begin position="304"/>
        <end position="389"/>
    </location>
</feature>
<dbReference type="GO" id="GO:0005737">
    <property type="term" value="C:cytoplasm"/>
    <property type="evidence" value="ECO:0007669"/>
    <property type="project" value="TreeGrafter"/>
</dbReference>
<dbReference type="Pfam" id="PF07292">
    <property type="entry name" value="NID"/>
    <property type="match status" value="2"/>
</dbReference>
<keyword evidence="1" id="KW-0175">Coiled coil</keyword>
<evidence type="ECO:0000256" key="1">
    <source>
        <dbReference type="SAM" id="Coils"/>
    </source>
</evidence>
<dbReference type="PANTHER" id="PTHR15225:SF4">
    <property type="entry name" value="N-MYC-INTERACTOR"/>
    <property type="match status" value="1"/>
</dbReference>
<dbReference type="AlphaFoldDB" id="A0A8C5AIN6"/>
<reference evidence="3" key="2">
    <citation type="submission" date="2025-09" db="UniProtKB">
        <authorList>
            <consortium name="Ensembl"/>
        </authorList>
    </citation>
    <scope>IDENTIFICATION</scope>
</reference>
<dbReference type="GeneTree" id="ENSGT00530000063686"/>
<organism evidence="3 4">
    <name type="scientific">Gadus morhua</name>
    <name type="common">Atlantic cod</name>
    <dbReference type="NCBI Taxonomy" id="8049"/>
    <lineage>
        <taxon>Eukaryota</taxon>
        <taxon>Metazoa</taxon>
        <taxon>Chordata</taxon>
        <taxon>Craniata</taxon>
        <taxon>Vertebrata</taxon>
        <taxon>Euteleostomi</taxon>
        <taxon>Actinopterygii</taxon>
        <taxon>Neopterygii</taxon>
        <taxon>Teleostei</taxon>
        <taxon>Neoteleostei</taxon>
        <taxon>Acanthomorphata</taxon>
        <taxon>Zeiogadaria</taxon>
        <taxon>Gadariae</taxon>
        <taxon>Gadiformes</taxon>
        <taxon>Gadoidei</taxon>
        <taxon>Gadidae</taxon>
        <taxon>Gadus</taxon>
    </lineage>
</organism>
<keyword evidence="4" id="KW-1185">Reference proteome</keyword>
<evidence type="ECO:0000313" key="3">
    <source>
        <dbReference type="Ensembl" id="ENSGMOP00000032248.1"/>
    </source>
</evidence>
<evidence type="ECO:0000313" key="4">
    <source>
        <dbReference type="Proteomes" id="UP000694546"/>
    </source>
</evidence>
<dbReference type="Ensembl" id="ENSGMOT00000047055.1">
    <property type="protein sequence ID" value="ENSGMOP00000032248.1"/>
    <property type="gene ID" value="ENSGMOG00000011207.2"/>
</dbReference>
<sequence>MNHFTVNTTKGVFWWNIRIVLLAKKTLLTRSTMITGLHCFLQLNAGSGGEGGEIADALKELETWKGKVEEATCVKADLALEATKQEEAKTKAKKDMNAALEQQNTYREECTKATFAIEGDILRLQKENKHLIDRLSGRKDALDLKRTRVDQLTEQLKFSAKIPDIKLKFSEVLKEEEDSEMGEHISGYHTITERPTTVLTGGQALITFEEKKVASQILRMAKCPVPVEKDTLDVIPKSLTLGSSVKFGIQLDVSKKALKFSGVRSAMSQEAIRGHLESSFSRPSRGGGEVERVEYDPDTGTGKVTFLNTGVAERLALIGMYSVDLDAHVTIKVEPVLQYHLEGFQAFCGAPERTVLLDKIRDVEDEEDMADILEIFFQKQTNSGGEIESIKYISRGKELLALFDVI</sequence>